<dbReference type="Proteomes" id="UP000887565">
    <property type="component" value="Unplaced"/>
</dbReference>
<evidence type="ECO:0000313" key="2">
    <source>
        <dbReference type="WBParaSite" id="nRc.2.0.1.t17362-RA"/>
    </source>
</evidence>
<proteinExistence type="predicted"/>
<protein>
    <submittedName>
        <fullName evidence="2">Uncharacterized protein</fullName>
    </submittedName>
</protein>
<reference evidence="2" key="1">
    <citation type="submission" date="2022-11" db="UniProtKB">
        <authorList>
            <consortium name="WormBaseParasite"/>
        </authorList>
    </citation>
    <scope>IDENTIFICATION</scope>
</reference>
<keyword evidence="1" id="KW-1185">Reference proteome</keyword>
<sequence length="189" mass="20947">MIIQSLPTKSVPAELSIETTIVNITNGKCLLLFVNNTPNSIKLRPNQLIPVAEHALGLTETFIDCQVATTAADHDLTDHELAALDISLPCHTNQQNLHFALNKVITKTYVTAMQKSKALYMLRQNHDVFSLPGNKPTFTNELTISIDTGTMKPVSPHYYGAAMEQRRIVCCHIQEMLDNNLSNNITHPG</sequence>
<organism evidence="1 2">
    <name type="scientific">Romanomermis culicivorax</name>
    <name type="common">Nematode worm</name>
    <dbReference type="NCBI Taxonomy" id="13658"/>
    <lineage>
        <taxon>Eukaryota</taxon>
        <taxon>Metazoa</taxon>
        <taxon>Ecdysozoa</taxon>
        <taxon>Nematoda</taxon>
        <taxon>Enoplea</taxon>
        <taxon>Dorylaimia</taxon>
        <taxon>Mermithida</taxon>
        <taxon>Mermithoidea</taxon>
        <taxon>Mermithidae</taxon>
        <taxon>Romanomermis</taxon>
    </lineage>
</organism>
<accession>A0A915IU62</accession>
<dbReference type="AlphaFoldDB" id="A0A915IU62"/>
<evidence type="ECO:0000313" key="1">
    <source>
        <dbReference type="Proteomes" id="UP000887565"/>
    </source>
</evidence>
<dbReference type="WBParaSite" id="nRc.2.0.1.t17362-RA">
    <property type="protein sequence ID" value="nRc.2.0.1.t17362-RA"/>
    <property type="gene ID" value="nRc.2.0.1.g17362"/>
</dbReference>
<name>A0A915IU62_ROMCU</name>